<dbReference type="AlphaFoldDB" id="A0A835PWB3"/>
<evidence type="ECO:0000256" key="2">
    <source>
        <dbReference type="SAM" id="Phobius"/>
    </source>
</evidence>
<sequence length="146" mass="16468">MGPCGYPGMRTLEELFAAVTRFHQPSRSLSSWLLRQFALLRSLLLIFVVIAARTLLFLVSYSLRLSAETLLPSYPILPEEMLAGSPPERIRESFWLRSTVLTPDDSNLHPAERTRRKEAVEGKGKRLATSSRSTHKLLQPMTSVMA</sequence>
<keyword evidence="2" id="KW-0812">Transmembrane</keyword>
<dbReference type="Proteomes" id="UP000639772">
    <property type="component" value="Chromosome 12"/>
</dbReference>
<reference evidence="3 4" key="1">
    <citation type="journal article" date="2020" name="Nat. Food">
        <title>A phased Vanilla planifolia genome enables genetic improvement of flavour and production.</title>
        <authorList>
            <person name="Hasing T."/>
            <person name="Tang H."/>
            <person name="Brym M."/>
            <person name="Khazi F."/>
            <person name="Huang T."/>
            <person name="Chambers A.H."/>
        </authorList>
    </citation>
    <scope>NUCLEOTIDE SEQUENCE [LARGE SCALE GENOMIC DNA]</scope>
    <source>
        <tissue evidence="3">Leaf</tissue>
    </source>
</reference>
<keyword evidence="2" id="KW-0472">Membrane</keyword>
<protein>
    <submittedName>
        <fullName evidence="3">Uncharacterized protein</fullName>
    </submittedName>
</protein>
<name>A0A835PWB3_VANPL</name>
<feature type="compositionally biased region" description="Basic and acidic residues" evidence="1">
    <location>
        <begin position="106"/>
        <end position="124"/>
    </location>
</feature>
<evidence type="ECO:0000313" key="4">
    <source>
        <dbReference type="Proteomes" id="UP000639772"/>
    </source>
</evidence>
<evidence type="ECO:0000256" key="1">
    <source>
        <dbReference type="SAM" id="MobiDB-lite"/>
    </source>
</evidence>
<accession>A0A835PWB3</accession>
<evidence type="ECO:0000313" key="3">
    <source>
        <dbReference type="EMBL" id="KAG0460153.1"/>
    </source>
</evidence>
<comment type="caution">
    <text evidence="3">The sequence shown here is derived from an EMBL/GenBank/DDBJ whole genome shotgun (WGS) entry which is preliminary data.</text>
</comment>
<feature type="transmembrane region" description="Helical" evidence="2">
    <location>
        <begin position="38"/>
        <end position="59"/>
    </location>
</feature>
<keyword evidence="2" id="KW-1133">Transmembrane helix</keyword>
<dbReference type="EMBL" id="JADCNM010000012">
    <property type="protein sequence ID" value="KAG0460153.1"/>
    <property type="molecule type" value="Genomic_DNA"/>
</dbReference>
<proteinExistence type="predicted"/>
<gene>
    <name evidence="3" type="ORF">HPP92_023281</name>
</gene>
<feature type="region of interest" description="Disordered" evidence="1">
    <location>
        <begin position="106"/>
        <end position="133"/>
    </location>
</feature>
<organism evidence="3 4">
    <name type="scientific">Vanilla planifolia</name>
    <name type="common">Vanilla</name>
    <dbReference type="NCBI Taxonomy" id="51239"/>
    <lineage>
        <taxon>Eukaryota</taxon>
        <taxon>Viridiplantae</taxon>
        <taxon>Streptophyta</taxon>
        <taxon>Embryophyta</taxon>
        <taxon>Tracheophyta</taxon>
        <taxon>Spermatophyta</taxon>
        <taxon>Magnoliopsida</taxon>
        <taxon>Liliopsida</taxon>
        <taxon>Asparagales</taxon>
        <taxon>Orchidaceae</taxon>
        <taxon>Vanilloideae</taxon>
        <taxon>Vanilleae</taxon>
        <taxon>Vanilla</taxon>
    </lineage>
</organism>